<dbReference type="EMBL" id="OA884751">
    <property type="protein sequence ID" value="CAD7281249.1"/>
    <property type="molecule type" value="Genomic_DNA"/>
</dbReference>
<proteinExistence type="predicted"/>
<feature type="compositionally biased region" description="Basic and acidic residues" evidence="2">
    <location>
        <begin position="195"/>
        <end position="216"/>
    </location>
</feature>
<sequence length="798" mass="87875">MSFSRPDLRQLEQQFISKREDYEKLLKSWVLAEKSVLAVIGDHGIPGVKRLEAQRCLHAFLRLSFVETKAVALGDKVEFRRYFDHILGSFSYKPSVGEDSIVLAKICKLGLKSLQLLLTSGVGVDPVAHLLGTLTHLCSYGLPGYRFQIPPPIVPSSLGKVDVEEIETAAESSKSFTASKITKRSRGGRKKAGKHAKENNPKPGESKPEKRDPRFWSEDPTEWLAENSLNPMATTTWRNTKTWLTNIESSSSSTGNGVPSSVLISSDSEVSDVETKPKESEARVRRESLEALRAAFKCLSKEAVTSYWWAFMPRATEGRLTTNTTITSGAGNESIDNDCWTLVSALVREPSCKCRFSAAVALDHYLKQCKLFIAVGEERRGTQAFTPFAVELGESLMEVHKGLRLAVAQETSPITLIQILNTINTLVALTPFRRFAHAGLLKALVSDIKKFLAPQNRMNQFGGGSNSLAVGVLTVLGTMIRCHPNVKEVEEVLCESLDDESWVVVHCCGRVLEALSAEEDGGKVKPIVAEVIQCLGVLNEVCKHYPTHLIGRDQEHWPDLKRILVKGLASPQIQLHVAKFIPTVASVLMLGKNLTDGQPAAWETLSAERQEKFWLELLSGPLPTLFQKLDLACLRASACDCLAAIGDSVLESLPSRMRLMCLSLLVGQAYDELPTARASAIRGLGIYVLLPSLMEDDSFVLDVCNAVKAGLNSESHTVKVNAAWALGNVTDALVAWTSREKRGECESLDNVVPLNVYLDILNEAVLGTEEKHNFKVYYLHESCILVTIDSSKVYLSKM</sequence>
<feature type="region of interest" description="Disordered" evidence="2">
    <location>
        <begin position="248"/>
        <end position="281"/>
    </location>
</feature>
<feature type="region of interest" description="Disordered" evidence="2">
    <location>
        <begin position="177"/>
        <end position="216"/>
    </location>
</feature>
<evidence type="ECO:0000256" key="2">
    <source>
        <dbReference type="SAM" id="MobiDB-lite"/>
    </source>
</evidence>
<dbReference type="PANTHER" id="PTHR13366:SF0">
    <property type="entry name" value="HEAT REPEAT-CONTAINING PROTEIN 6"/>
    <property type="match status" value="1"/>
</dbReference>
<gene>
    <name evidence="4" type="ORF">NMOB1V02_LOCUS8898</name>
</gene>
<feature type="domain" description="DUF4042" evidence="3">
    <location>
        <begin position="283"/>
        <end position="485"/>
    </location>
</feature>
<evidence type="ECO:0000313" key="5">
    <source>
        <dbReference type="Proteomes" id="UP000678499"/>
    </source>
</evidence>
<dbReference type="Proteomes" id="UP000678499">
    <property type="component" value="Unassembled WGS sequence"/>
</dbReference>
<dbReference type="AlphaFoldDB" id="A0A7R9BVE6"/>
<dbReference type="OrthoDB" id="66533at2759"/>
<dbReference type="PANTHER" id="PTHR13366">
    <property type="entry name" value="MALARIA ANTIGEN-RELATED"/>
    <property type="match status" value="1"/>
</dbReference>
<name>A0A7R9BVE6_9CRUS</name>
<keyword evidence="5" id="KW-1185">Reference proteome</keyword>
<dbReference type="InterPro" id="IPR052107">
    <property type="entry name" value="HEAT6"/>
</dbReference>
<feature type="compositionally biased region" description="Low complexity" evidence="2">
    <location>
        <begin position="248"/>
        <end position="268"/>
    </location>
</feature>
<dbReference type="EMBL" id="CAJPEX010002714">
    <property type="protein sequence ID" value="CAG0921401.1"/>
    <property type="molecule type" value="Genomic_DNA"/>
</dbReference>
<feature type="compositionally biased region" description="Basic residues" evidence="2">
    <location>
        <begin position="181"/>
        <end position="194"/>
    </location>
</feature>
<dbReference type="InterPro" id="IPR025283">
    <property type="entry name" value="DUF4042"/>
</dbReference>
<dbReference type="InterPro" id="IPR016024">
    <property type="entry name" value="ARM-type_fold"/>
</dbReference>
<organism evidence="4">
    <name type="scientific">Notodromas monacha</name>
    <dbReference type="NCBI Taxonomy" id="399045"/>
    <lineage>
        <taxon>Eukaryota</taxon>
        <taxon>Metazoa</taxon>
        <taxon>Ecdysozoa</taxon>
        <taxon>Arthropoda</taxon>
        <taxon>Crustacea</taxon>
        <taxon>Oligostraca</taxon>
        <taxon>Ostracoda</taxon>
        <taxon>Podocopa</taxon>
        <taxon>Podocopida</taxon>
        <taxon>Cypridocopina</taxon>
        <taxon>Cypridoidea</taxon>
        <taxon>Cyprididae</taxon>
        <taxon>Notodromas</taxon>
    </lineage>
</organism>
<accession>A0A7R9BVE6</accession>
<dbReference type="SUPFAM" id="SSF48371">
    <property type="entry name" value="ARM repeat"/>
    <property type="match status" value="1"/>
</dbReference>
<dbReference type="Gene3D" id="1.25.10.10">
    <property type="entry name" value="Leucine-rich Repeat Variant"/>
    <property type="match status" value="1"/>
</dbReference>
<protein>
    <recommendedName>
        <fullName evidence="1">HEAT repeat-containing protein 6</fullName>
    </recommendedName>
</protein>
<dbReference type="Pfam" id="PF13251">
    <property type="entry name" value="DUF4042"/>
    <property type="match status" value="1"/>
</dbReference>
<evidence type="ECO:0000313" key="4">
    <source>
        <dbReference type="EMBL" id="CAD7281249.1"/>
    </source>
</evidence>
<evidence type="ECO:0000259" key="3">
    <source>
        <dbReference type="Pfam" id="PF13251"/>
    </source>
</evidence>
<dbReference type="InterPro" id="IPR011989">
    <property type="entry name" value="ARM-like"/>
</dbReference>
<reference evidence="4" key="1">
    <citation type="submission" date="2020-11" db="EMBL/GenBank/DDBJ databases">
        <authorList>
            <person name="Tran Van P."/>
        </authorList>
    </citation>
    <scope>NUCLEOTIDE SEQUENCE</scope>
</reference>
<evidence type="ECO:0000256" key="1">
    <source>
        <dbReference type="ARBA" id="ARBA00015263"/>
    </source>
</evidence>